<proteinExistence type="predicted"/>
<dbReference type="InParanoid" id="A0A7C8N3Q3"/>
<name>A0A7C8N3Q3_9PEZI</name>
<gene>
    <name evidence="2" type="ORF">GQX73_g5984</name>
</gene>
<accession>A0A7C8N3Q3</accession>
<keyword evidence="3" id="KW-1185">Reference proteome</keyword>
<reference evidence="2 3" key="1">
    <citation type="submission" date="2019-12" db="EMBL/GenBank/DDBJ databases">
        <title>Draft genome sequence of the ascomycete Xylaria multiplex DSM 110363.</title>
        <authorList>
            <person name="Buettner E."/>
            <person name="Kellner H."/>
        </authorList>
    </citation>
    <scope>NUCLEOTIDE SEQUENCE [LARGE SCALE GENOMIC DNA]</scope>
    <source>
        <strain evidence="2 3">DSM 110363</strain>
    </source>
</reference>
<protein>
    <submittedName>
        <fullName evidence="2">Uncharacterized protein</fullName>
    </submittedName>
</protein>
<feature type="compositionally biased region" description="Basic residues" evidence="1">
    <location>
        <begin position="308"/>
        <end position="323"/>
    </location>
</feature>
<dbReference type="InterPro" id="IPR053221">
    <property type="entry name" value="Burnettramic_acid_biosynth"/>
</dbReference>
<dbReference type="EMBL" id="WUBL01000065">
    <property type="protein sequence ID" value="KAF2967596.1"/>
    <property type="molecule type" value="Genomic_DNA"/>
</dbReference>
<dbReference type="PANTHER" id="PTHR38887:SF1">
    <property type="entry name" value="RAS MODIFICATION PROTEIN ERF4"/>
    <property type="match status" value="1"/>
</dbReference>
<feature type="compositionally biased region" description="Polar residues" evidence="1">
    <location>
        <begin position="49"/>
        <end position="62"/>
    </location>
</feature>
<evidence type="ECO:0000313" key="2">
    <source>
        <dbReference type="EMBL" id="KAF2967596.1"/>
    </source>
</evidence>
<evidence type="ECO:0000256" key="1">
    <source>
        <dbReference type="SAM" id="MobiDB-lite"/>
    </source>
</evidence>
<feature type="region of interest" description="Disordered" evidence="1">
    <location>
        <begin position="353"/>
        <end position="373"/>
    </location>
</feature>
<feature type="region of interest" description="Disordered" evidence="1">
    <location>
        <begin position="303"/>
        <end position="329"/>
    </location>
</feature>
<feature type="region of interest" description="Disordered" evidence="1">
    <location>
        <begin position="17"/>
        <end position="80"/>
    </location>
</feature>
<organism evidence="2 3">
    <name type="scientific">Xylaria multiplex</name>
    <dbReference type="NCBI Taxonomy" id="323545"/>
    <lineage>
        <taxon>Eukaryota</taxon>
        <taxon>Fungi</taxon>
        <taxon>Dikarya</taxon>
        <taxon>Ascomycota</taxon>
        <taxon>Pezizomycotina</taxon>
        <taxon>Sordariomycetes</taxon>
        <taxon>Xylariomycetidae</taxon>
        <taxon>Xylariales</taxon>
        <taxon>Xylariaceae</taxon>
        <taxon>Xylaria</taxon>
    </lineage>
</organism>
<comment type="caution">
    <text evidence="2">The sequence shown here is derived from an EMBL/GenBank/DDBJ whole genome shotgun (WGS) entry which is preliminary data.</text>
</comment>
<dbReference type="AlphaFoldDB" id="A0A7C8N3Q3"/>
<evidence type="ECO:0000313" key="3">
    <source>
        <dbReference type="Proteomes" id="UP000481858"/>
    </source>
</evidence>
<feature type="compositionally biased region" description="Basic and acidic residues" evidence="1">
    <location>
        <begin position="29"/>
        <end position="42"/>
    </location>
</feature>
<feature type="compositionally biased region" description="Basic and acidic residues" evidence="1">
    <location>
        <begin position="66"/>
        <end position="75"/>
    </location>
</feature>
<dbReference type="Proteomes" id="UP000481858">
    <property type="component" value="Unassembled WGS sequence"/>
</dbReference>
<dbReference type="OrthoDB" id="3068835at2759"/>
<sequence>MPSKELLGDAIKTLAKKASRSLASKKAQPNHENDHEHLKSMDSGHISASRVSLTTTASNNKGDSAGLHKEDDKEPTSTTSLGSVIQVSESHILDLATASFPPVPEGIDLPSLPKPVLIPRLDPGGSIPFARAWATELNDHAIAKEDFVAFIDNLNIVITPNVAFRVLQVTGFAAGLVPYDIAEGIGAALEGIAILGTVAMNYKRTKDYLSLMNEKYFHPRKLHIKVIGTTRLKKLFELDNKDPCLAPLTEDTLELTSQERCLRYLSQYSCELSFDVPAPSPATTTLAKITAWEIKHKVRNADKAARSDRKRAWKRHQKGKKPQTRWNSRGERVRVRSLDWVLVQNLEEWEAQKAEKEAKKGRKREAPAWHKFV</sequence>
<dbReference type="PANTHER" id="PTHR38887">
    <property type="entry name" value="CHROMOSOME 21, WHOLE GENOME SHOTGUN SEQUENCE"/>
    <property type="match status" value="1"/>
</dbReference>